<evidence type="ECO:0000313" key="3">
    <source>
        <dbReference type="EMBL" id="MBB6040409.1"/>
    </source>
</evidence>
<evidence type="ECO:0000256" key="1">
    <source>
        <dbReference type="SAM" id="MobiDB-lite"/>
    </source>
</evidence>
<feature type="domain" description="Putative host cell surface-exposed lipoprotein Ltp-like HTH region" evidence="2">
    <location>
        <begin position="139"/>
        <end position="184"/>
    </location>
</feature>
<protein>
    <submittedName>
        <fullName evidence="3">SOS response regulatory protein OraA/RecX</fullName>
    </submittedName>
</protein>
<dbReference type="EMBL" id="JACHHH010000002">
    <property type="protein sequence ID" value="MBB6040409.1"/>
    <property type="molecule type" value="Genomic_DNA"/>
</dbReference>
<dbReference type="AlphaFoldDB" id="A0A7W9SDY0"/>
<comment type="caution">
    <text evidence="3">The sequence shown here is derived from an EMBL/GenBank/DDBJ whole genome shotgun (WGS) entry which is preliminary data.</text>
</comment>
<dbReference type="Pfam" id="PF07553">
    <property type="entry name" value="Lipoprotein_Ltp"/>
    <property type="match status" value="2"/>
</dbReference>
<feature type="compositionally biased region" description="Low complexity" evidence="1">
    <location>
        <begin position="34"/>
        <end position="49"/>
    </location>
</feature>
<dbReference type="InterPro" id="IPR036388">
    <property type="entry name" value="WH-like_DNA-bd_sf"/>
</dbReference>
<gene>
    <name evidence="3" type="ORF">HNQ46_000372</name>
</gene>
<feature type="region of interest" description="Disordered" evidence="1">
    <location>
        <begin position="34"/>
        <end position="90"/>
    </location>
</feature>
<evidence type="ECO:0000313" key="4">
    <source>
        <dbReference type="Proteomes" id="UP000522163"/>
    </source>
</evidence>
<reference evidence="3 4" key="1">
    <citation type="submission" date="2020-08" db="EMBL/GenBank/DDBJ databases">
        <title>Genomic Encyclopedia of Type Strains, Phase IV (KMG-IV): sequencing the most valuable type-strain genomes for metagenomic binning, comparative biology and taxonomic classification.</title>
        <authorList>
            <person name="Goeker M."/>
        </authorList>
    </citation>
    <scope>NUCLEOTIDE SEQUENCE [LARGE SCALE GENOMIC DNA]</scope>
    <source>
        <strain evidence="3 4">DSM 17245</strain>
    </source>
</reference>
<sequence>MSHASRYFTRLTAIFFLFFIMSCTKQNQEGNAIESSSKLSSESIENSSVDSKKIYPENSSADTNERIKDSVSAGKESLSEETTKPPLESLSENQVQAIQTAEGYLDTMPLSQTELLQMLTVENINLEDAEFALEYLDIDWNQEARKKAKEYCKHKIGFSKVKLKAQLLFDHFTEEEADFALSHIHVNWIEQAKIVAKEYMEDGVSSKEDLIDVLMNEGFTKKEAEKATLKVGLK</sequence>
<name>A0A7W9SDY0_9FIRM</name>
<dbReference type="Proteomes" id="UP000522163">
    <property type="component" value="Unassembled WGS sequence"/>
</dbReference>
<organism evidence="3 4">
    <name type="scientific">Oribacterium sinus</name>
    <dbReference type="NCBI Taxonomy" id="237576"/>
    <lineage>
        <taxon>Bacteria</taxon>
        <taxon>Bacillati</taxon>
        <taxon>Bacillota</taxon>
        <taxon>Clostridia</taxon>
        <taxon>Lachnospirales</taxon>
        <taxon>Lachnospiraceae</taxon>
        <taxon>Oribacterium</taxon>
    </lineage>
</organism>
<dbReference type="GeneID" id="85013938"/>
<dbReference type="RefSeq" id="WP_183682234.1">
    <property type="nucleotide sequence ID" value="NZ_CAUQIH010000018.1"/>
</dbReference>
<feature type="domain" description="Putative host cell surface-exposed lipoprotein Ltp-like HTH region" evidence="2">
    <location>
        <begin position="94"/>
        <end position="134"/>
    </location>
</feature>
<dbReference type="InterPro" id="IPR011434">
    <property type="entry name" value="Ltp-like_HTH"/>
</dbReference>
<accession>A0A7W9SDY0</accession>
<evidence type="ECO:0000259" key="2">
    <source>
        <dbReference type="Pfam" id="PF07553"/>
    </source>
</evidence>
<dbReference type="Gene3D" id="1.10.10.10">
    <property type="entry name" value="Winged helix-like DNA-binding domain superfamily/Winged helix DNA-binding domain"/>
    <property type="match status" value="2"/>
</dbReference>
<dbReference type="PROSITE" id="PS51257">
    <property type="entry name" value="PROKAR_LIPOPROTEIN"/>
    <property type="match status" value="1"/>
</dbReference>
<proteinExistence type="predicted"/>